<evidence type="ECO:0000313" key="2">
    <source>
        <dbReference type="Proteomes" id="UP001642360"/>
    </source>
</evidence>
<name>A0ABC8TMJ3_9AQUA</name>
<accession>A0ABC8TMJ3</accession>
<organism evidence="1 2">
    <name type="scientific">Ilex paraguariensis</name>
    <name type="common">yerba mate</name>
    <dbReference type="NCBI Taxonomy" id="185542"/>
    <lineage>
        <taxon>Eukaryota</taxon>
        <taxon>Viridiplantae</taxon>
        <taxon>Streptophyta</taxon>
        <taxon>Embryophyta</taxon>
        <taxon>Tracheophyta</taxon>
        <taxon>Spermatophyta</taxon>
        <taxon>Magnoliopsida</taxon>
        <taxon>eudicotyledons</taxon>
        <taxon>Gunneridae</taxon>
        <taxon>Pentapetalae</taxon>
        <taxon>asterids</taxon>
        <taxon>campanulids</taxon>
        <taxon>Aquifoliales</taxon>
        <taxon>Aquifoliaceae</taxon>
        <taxon>Ilex</taxon>
    </lineage>
</organism>
<gene>
    <name evidence="1" type="ORF">ILEXP_LOCUS39641</name>
</gene>
<dbReference type="SUPFAM" id="SSF53098">
    <property type="entry name" value="Ribonuclease H-like"/>
    <property type="match status" value="1"/>
</dbReference>
<dbReference type="Proteomes" id="UP001642360">
    <property type="component" value="Unassembled WGS sequence"/>
</dbReference>
<dbReference type="InterPro" id="IPR012337">
    <property type="entry name" value="RNaseH-like_sf"/>
</dbReference>
<comment type="caution">
    <text evidence="1">The sequence shown here is derived from an EMBL/GenBank/DDBJ whole genome shotgun (WGS) entry which is preliminary data.</text>
</comment>
<protein>
    <recommendedName>
        <fullName evidence="3">RNase H type-1 domain-containing protein</fullName>
    </recommendedName>
</protein>
<proteinExistence type="predicted"/>
<dbReference type="EMBL" id="CAUOFW020005436">
    <property type="protein sequence ID" value="CAK9170156.1"/>
    <property type="molecule type" value="Genomic_DNA"/>
</dbReference>
<dbReference type="CDD" id="cd06222">
    <property type="entry name" value="RNase_H_like"/>
    <property type="match status" value="1"/>
</dbReference>
<dbReference type="InterPro" id="IPR044730">
    <property type="entry name" value="RNase_H-like_dom_plant"/>
</dbReference>
<keyword evidence="2" id="KW-1185">Reference proteome</keyword>
<evidence type="ECO:0000313" key="1">
    <source>
        <dbReference type="EMBL" id="CAK9170156.1"/>
    </source>
</evidence>
<sequence length="217" mass="24252">MVRNNDSAKPNDINVAFDLDNTREIAGEDMENGRNMPILGHPTFPEKMTDIGNSKADEMITEPVPQDMNNNSDTVKVVAGDMEIQNGDTERVDVGNLDNSQVDYDCETQVTSVKWIKWEFPFEGSLKLNVDGASKGTSELFGGGMVVRDSSGQMILATSVLLDGLQMVRQNRLEEKQLMIESDSQILVQMVLGKVGVPWRIKGILEQIWQELKKMQF</sequence>
<dbReference type="AlphaFoldDB" id="A0ABC8TMJ3"/>
<dbReference type="InterPro" id="IPR053151">
    <property type="entry name" value="RNase_H-like"/>
</dbReference>
<reference evidence="1 2" key="1">
    <citation type="submission" date="2024-02" db="EMBL/GenBank/DDBJ databases">
        <authorList>
            <person name="Vignale AGUSTIN F."/>
            <person name="Sosa J E."/>
            <person name="Modenutti C."/>
        </authorList>
    </citation>
    <scope>NUCLEOTIDE SEQUENCE [LARGE SCALE GENOMIC DNA]</scope>
</reference>
<evidence type="ECO:0008006" key="3">
    <source>
        <dbReference type="Google" id="ProtNLM"/>
    </source>
</evidence>
<dbReference type="PANTHER" id="PTHR47723">
    <property type="entry name" value="OS05G0353850 PROTEIN"/>
    <property type="match status" value="1"/>
</dbReference>
<dbReference type="PANTHER" id="PTHR47723:SF19">
    <property type="entry name" value="POLYNUCLEOTIDYL TRANSFERASE, RIBONUCLEASE H-LIKE SUPERFAMILY PROTEIN"/>
    <property type="match status" value="1"/>
</dbReference>